<evidence type="ECO:0000256" key="9">
    <source>
        <dbReference type="SAM" id="MobiDB-lite"/>
    </source>
</evidence>
<dbReference type="SUPFAM" id="SSF48452">
    <property type="entry name" value="TPR-like"/>
    <property type="match status" value="1"/>
</dbReference>
<keyword evidence="6" id="KW-0804">Transcription</keyword>
<evidence type="ECO:0000256" key="6">
    <source>
        <dbReference type="ARBA" id="ARBA00023163"/>
    </source>
</evidence>
<feature type="domain" description="C2H2-type" evidence="10">
    <location>
        <begin position="57"/>
        <end position="84"/>
    </location>
</feature>
<dbReference type="InterPro" id="IPR013087">
    <property type="entry name" value="Znf_C2H2_type"/>
</dbReference>
<dbReference type="AlphaFoldDB" id="A0A1D1ZDY2"/>
<evidence type="ECO:0000256" key="3">
    <source>
        <dbReference type="ARBA" id="ARBA00022771"/>
    </source>
</evidence>
<feature type="region of interest" description="Disordered" evidence="9">
    <location>
        <begin position="100"/>
        <end position="136"/>
    </location>
</feature>
<evidence type="ECO:0000256" key="1">
    <source>
        <dbReference type="ARBA" id="ARBA00004123"/>
    </source>
</evidence>
<evidence type="ECO:0000256" key="4">
    <source>
        <dbReference type="ARBA" id="ARBA00022833"/>
    </source>
</evidence>
<name>A0A1D1ZDY2_9ARAE</name>
<dbReference type="GO" id="GO:0008270">
    <property type="term" value="F:zinc ion binding"/>
    <property type="evidence" value="ECO:0007669"/>
    <property type="project" value="UniProtKB-KW"/>
</dbReference>
<keyword evidence="5" id="KW-0805">Transcription regulation</keyword>
<feature type="non-terminal residue" evidence="11">
    <location>
        <position position="440"/>
    </location>
</feature>
<dbReference type="Gene3D" id="1.25.40.10">
    <property type="entry name" value="Tetratricopeptide repeat domain"/>
    <property type="match status" value="1"/>
</dbReference>
<accession>A0A1D1ZDY2</accession>
<keyword evidence="7" id="KW-0539">Nucleus</keyword>
<dbReference type="SUPFAM" id="SSF57667">
    <property type="entry name" value="beta-beta-alpha zinc fingers"/>
    <property type="match status" value="1"/>
</dbReference>
<evidence type="ECO:0000256" key="7">
    <source>
        <dbReference type="ARBA" id="ARBA00023242"/>
    </source>
</evidence>
<comment type="subcellular location">
    <subcellularLocation>
        <location evidence="1">Nucleus</location>
    </subcellularLocation>
</comment>
<dbReference type="GO" id="GO:0005634">
    <property type="term" value="C:nucleus"/>
    <property type="evidence" value="ECO:0007669"/>
    <property type="project" value="UniProtKB-SubCell"/>
</dbReference>
<keyword evidence="3 8" id="KW-0863">Zinc-finger</keyword>
<evidence type="ECO:0000313" key="11">
    <source>
        <dbReference type="EMBL" id="JAT65011.1"/>
    </source>
</evidence>
<keyword evidence="4" id="KW-0862">Zinc</keyword>
<sequence>MEQGRYLMWTRRKLSGKPHHPAFASATASYSYSWEEQAFAEDSAGRFGGCVWPPRSYSCSFCRREFRSAQALGGHMNVHRRDRARLKLSPTSHVEGTHHLLHHHQQQQQCASVRASDDRGRPPVRTLGSPEPPWLVLPPSPPFSGEAWPSEIQMKGAGGTGIPMSLRMVQMKKRLATAAPTAPAEEDQPGAVEGPMGRAVSALVYMIGELQRSVLAGRDGGGGVDESALERASRDRRDSFVWLFRRVFFNSPDLVVSLLFLLANYVAFSAEENSVAARSAAVAVAVPAVTAAATATTSETNTAEKSADHEAVVSELKGYLAESAVEAVRTGIYLNWFDIGVKEGNLDPRQHQDEETCVDRRRRVYERAIAEGMVNSLILSNYAQFLYRVAHDHDRAEHYFQWAVMAEPRDAEAISRYAFFLWEERGDISGAEEMFLEAIE</sequence>
<reference evidence="11" key="1">
    <citation type="submission" date="2015-07" db="EMBL/GenBank/DDBJ databases">
        <title>Transcriptome Assembly of Anthurium amnicola.</title>
        <authorList>
            <person name="Suzuki J."/>
        </authorList>
    </citation>
    <scope>NUCLEOTIDE SEQUENCE</scope>
</reference>
<evidence type="ECO:0000256" key="5">
    <source>
        <dbReference type="ARBA" id="ARBA00023015"/>
    </source>
</evidence>
<dbReference type="SMART" id="SM00355">
    <property type="entry name" value="ZnF_C2H2"/>
    <property type="match status" value="1"/>
</dbReference>
<dbReference type="PROSITE" id="PS50157">
    <property type="entry name" value="ZINC_FINGER_C2H2_2"/>
    <property type="match status" value="1"/>
</dbReference>
<dbReference type="PROSITE" id="PS00028">
    <property type="entry name" value="ZINC_FINGER_C2H2_1"/>
    <property type="match status" value="1"/>
</dbReference>
<dbReference type="PANTHER" id="PTHR45801">
    <property type="entry name" value="OS07G0101800 PROTEIN"/>
    <property type="match status" value="1"/>
</dbReference>
<evidence type="ECO:0000256" key="8">
    <source>
        <dbReference type="PROSITE-ProRule" id="PRU00042"/>
    </source>
</evidence>
<protein>
    <submittedName>
        <fullName evidence="11">Putative transcriptional regulator RABBIT EARS</fullName>
    </submittedName>
</protein>
<dbReference type="InterPro" id="IPR036236">
    <property type="entry name" value="Znf_C2H2_sf"/>
</dbReference>
<dbReference type="EMBL" id="GDJX01002925">
    <property type="protein sequence ID" value="JAT65011.1"/>
    <property type="molecule type" value="Transcribed_RNA"/>
</dbReference>
<dbReference type="InterPro" id="IPR011990">
    <property type="entry name" value="TPR-like_helical_dom_sf"/>
</dbReference>
<evidence type="ECO:0000259" key="10">
    <source>
        <dbReference type="PROSITE" id="PS50157"/>
    </source>
</evidence>
<dbReference type="InterPro" id="IPR052426">
    <property type="entry name" value="Plant_dev_regulator"/>
</dbReference>
<dbReference type="PANTHER" id="PTHR45801:SF94">
    <property type="entry name" value="ZINC FINGER PROTEIN 10"/>
    <property type="match status" value="1"/>
</dbReference>
<evidence type="ECO:0000256" key="2">
    <source>
        <dbReference type="ARBA" id="ARBA00022723"/>
    </source>
</evidence>
<organism evidence="11">
    <name type="scientific">Anthurium amnicola</name>
    <dbReference type="NCBI Taxonomy" id="1678845"/>
    <lineage>
        <taxon>Eukaryota</taxon>
        <taxon>Viridiplantae</taxon>
        <taxon>Streptophyta</taxon>
        <taxon>Embryophyta</taxon>
        <taxon>Tracheophyta</taxon>
        <taxon>Spermatophyta</taxon>
        <taxon>Magnoliopsida</taxon>
        <taxon>Liliopsida</taxon>
        <taxon>Araceae</taxon>
        <taxon>Pothoideae</taxon>
        <taxon>Potheae</taxon>
        <taxon>Anthurium</taxon>
    </lineage>
</organism>
<keyword evidence="2" id="KW-0479">Metal-binding</keyword>
<proteinExistence type="predicted"/>
<gene>
    <name evidence="11" type="primary">RBE_3</name>
    <name evidence="11" type="ORF">g.103723</name>
</gene>